<protein>
    <submittedName>
        <fullName evidence="6">RNA polymerase sigma factor</fullName>
    </submittedName>
</protein>
<dbReference type="NCBIfam" id="TIGR02937">
    <property type="entry name" value="sigma70-ECF"/>
    <property type="match status" value="1"/>
</dbReference>
<dbReference type="EMBL" id="SJPU01000002">
    <property type="protein sequence ID" value="TWU16218.1"/>
    <property type="molecule type" value="Genomic_DNA"/>
</dbReference>
<gene>
    <name evidence="6" type="ORF">Poly21_34230</name>
</gene>
<dbReference type="GO" id="GO:0016987">
    <property type="term" value="F:sigma factor activity"/>
    <property type="evidence" value="ECO:0007669"/>
    <property type="project" value="UniProtKB-KW"/>
</dbReference>
<feature type="domain" description="RNA polymerase sigma-70 region 2" evidence="5">
    <location>
        <begin position="31"/>
        <end position="98"/>
    </location>
</feature>
<dbReference type="Proteomes" id="UP000319908">
    <property type="component" value="Unassembled WGS sequence"/>
</dbReference>
<keyword evidence="3" id="KW-0238">DNA-binding</keyword>
<evidence type="ECO:0000256" key="1">
    <source>
        <dbReference type="ARBA" id="ARBA00023015"/>
    </source>
</evidence>
<evidence type="ECO:0000256" key="2">
    <source>
        <dbReference type="ARBA" id="ARBA00023082"/>
    </source>
</evidence>
<evidence type="ECO:0000256" key="3">
    <source>
        <dbReference type="ARBA" id="ARBA00023125"/>
    </source>
</evidence>
<dbReference type="Gene3D" id="1.10.1740.10">
    <property type="match status" value="1"/>
</dbReference>
<dbReference type="InterPro" id="IPR039425">
    <property type="entry name" value="RNA_pol_sigma-70-like"/>
</dbReference>
<dbReference type="RefSeq" id="WP_302119155.1">
    <property type="nucleotide sequence ID" value="NZ_SJPU01000002.1"/>
</dbReference>
<dbReference type="InterPro" id="IPR013325">
    <property type="entry name" value="RNA_pol_sigma_r2"/>
</dbReference>
<dbReference type="SUPFAM" id="SSF88946">
    <property type="entry name" value="Sigma2 domain of RNA polymerase sigma factors"/>
    <property type="match status" value="1"/>
</dbReference>
<dbReference type="InterPro" id="IPR014284">
    <property type="entry name" value="RNA_pol_sigma-70_dom"/>
</dbReference>
<reference evidence="6 7" key="1">
    <citation type="journal article" date="2020" name="Antonie Van Leeuwenhoek">
        <title>Rhodopirellula heiligendammensis sp. nov., Rhodopirellula pilleata sp. nov., and Rhodopirellula solitaria sp. nov. isolated from natural or artificial marine surfaces in Northern Germany and California, USA, and emended description of the genus Rhodopirellula.</title>
        <authorList>
            <person name="Kallscheuer N."/>
            <person name="Wiegand S."/>
            <person name="Jogler M."/>
            <person name="Boedeker C."/>
            <person name="Peeters S.H."/>
            <person name="Rast P."/>
            <person name="Heuer A."/>
            <person name="Jetten M.S.M."/>
            <person name="Rohde M."/>
            <person name="Jogler C."/>
        </authorList>
    </citation>
    <scope>NUCLEOTIDE SEQUENCE [LARGE SCALE GENOMIC DNA]</scope>
    <source>
        <strain evidence="6 7">Poly21</strain>
    </source>
</reference>
<keyword evidence="2" id="KW-0731">Sigma factor</keyword>
<evidence type="ECO:0000256" key="4">
    <source>
        <dbReference type="ARBA" id="ARBA00023163"/>
    </source>
</evidence>
<accession>A0A5C6BW60</accession>
<dbReference type="PANTHER" id="PTHR43133">
    <property type="entry name" value="RNA POLYMERASE ECF-TYPE SIGMA FACTO"/>
    <property type="match status" value="1"/>
</dbReference>
<organism evidence="6 7">
    <name type="scientific">Allorhodopirellula heiligendammensis</name>
    <dbReference type="NCBI Taxonomy" id="2714739"/>
    <lineage>
        <taxon>Bacteria</taxon>
        <taxon>Pseudomonadati</taxon>
        <taxon>Planctomycetota</taxon>
        <taxon>Planctomycetia</taxon>
        <taxon>Pirellulales</taxon>
        <taxon>Pirellulaceae</taxon>
        <taxon>Allorhodopirellula</taxon>
    </lineage>
</organism>
<keyword evidence="7" id="KW-1185">Reference proteome</keyword>
<dbReference type="GO" id="GO:0003677">
    <property type="term" value="F:DNA binding"/>
    <property type="evidence" value="ECO:0007669"/>
    <property type="project" value="UniProtKB-KW"/>
</dbReference>
<keyword evidence="1" id="KW-0805">Transcription regulation</keyword>
<evidence type="ECO:0000313" key="6">
    <source>
        <dbReference type="EMBL" id="TWU16218.1"/>
    </source>
</evidence>
<dbReference type="PANTHER" id="PTHR43133:SF8">
    <property type="entry name" value="RNA POLYMERASE SIGMA FACTOR HI_1459-RELATED"/>
    <property type="match status" value="1"/>
</dbReference>
<comment type="caution">
    <text evidence="6">The sequence shown here is derived from an EMBL/GenBank/DDBJ whole genome shotgun (WGS) entry which is preliminary data.</text>
</comment>
<dbReference type="InterPro" id="IPR007627">
    <property type="entry name" value="RNA_pol_sigma70_r2"/>
</dbReference>
<dbReference type="Pfam" id="PF04542">
    <property type="entry name" value="Sigma70_r2"/>
    <property type="match status" value="1"/>
</dbReference>
<dbReference type="AlphaFoldDB" id="A0A5C6BW60"/>
<keyword evidence="4" id="KW-0804">Transcription</keyword>
<dbReference type="GO" id="GO:0006352">
    <property type="term" value="P:DNA-templated transcription initiation"/>
    <property type="evidence" value="ECO:0007669"/>
    <property type="project" value="InterPro"/>
</dbReference>
<evidence type="ECO:0000259" key="5">
    <source>
        <dbReference type="Pfam" id="PF04542"/>
    </source>
</evidence>
<proteinExistence type="predicted"/>
<name>A0A5C6BW60_9BACT</name>
<sequence>MLTINPETRASLILRLGDPADDLAWSEFLQIYEPLLIRLATRWGLQQADALEVVQETLLAVAKAIPTFDRDQHTGAFRGWLAAITRNKLADHLGRARRQETASGDSSVQDWLDQVASPASDASIWDWNQKQQIFRWAAAKVQQQVHRSTWQAFHRTSVLGEPVADVASDLHLREGMVYVARSRVMARLRTLVDQWQASPDTDMEAAGDL</sequence>
<evidence type="ECO:0000313" key="7">
    <source>
        <dbReference type="Proteomes" id="UP000319908"/>
    </source>
</evidence>